<keyword evidence="2" id="KW-1185">Reference proteome</keyword>
<evidence type="ECO:0000313" key="2">
    <source>
        <dbReference type="Proteomes" id="UP000093740"/>
    </source>
</evidence>
<accession>A0AAI8GCU7</accession>
<dbReference type="AlphaFoldDB" id="A0AAI8GCU7"/>
<dbReference type="KEGG" id="fia:NA23_04875"/>
<protein>
    <submittedName>
        <fullName evidence="1">Uncharacterized protein</fullName>
    </submittedName>
</protein>
<organism evidence="1 2">
    <name type="scientific">Fervidobacterium islandicum</name>
    <dbReference type="NCBI Taxonomy" id="2423"/>
    <lineage>
        <taxon>Bacteria</taxon>
        <taxon>Thermotogati</taxon>
        <taxon>Thermotogota</taxon>
        <taxon>Thermotogae</taxon>
        <taxon>Thermotogales</taxon>
        <taxon>Fervidobacteriaceae</taxon>
        <taxon>Fervidobacterium</taxon>
    </lineage>
</organism>
<gene>
    <name evidence="1" type="ORF">NA23_04875</name>
</gene>
<reference evidence="1 2" key="1">
    <citation type="journal article" date="2015" name="Stand. Genomic Sci.">
        <title>Genome sequence of a native-feather degrading extremely thermophilic Eubacterium, Fervidobacterium islandicum AW-1.</title>
        <authorList>
            <person name="Lee Y.J."/>
            <person name="Jeong H."/>
            <person name="Park G.S."/>
            <person name="Kwak Y."/>
            <person name="Lee S.J."/>
            <person name="Lee S.J."/>
            <person name="Park M.K."/>
            <person name="Kim J.Y."/>
            <person name="Kang H.K."/>
            <person name="Shin J.H."/>
            <person name="Lee D.W."/>
        </authorList>
    </citation>
    <scope>NUCLEOTIDE SEQUENCE [LARGE SCALE GENOMIC DNA]</scope>
    <source>
        <strain evidence="1 2">AW-1</strain>
    </source>
</reference>
<name>A0AAI8GCU7_FERIS</name>
<dbReference type="RefSeq" id="WP_033190876.1">
    <property type="nucleotide sequence ID" value="NZ_CP014334.2"/>
</dbReference>
<evidence type="ECO:0000313" key="1">
    <source>
        <dbReference type="EMBL" id="AMW32678.1"/>
    </source>
</evidence>
<dbReference type="EMBL" id="CP014334">
    <property type="protein sequence ID" value="AMW32678.1"/>
    <property type="molecule type" value="Genomic_DNA"/>
</dbReference>
<proteinExistence type="predicted"/>
<sequence length="76" mass="8293">MTIAGVNSVLGPVYPPTVARPATVASATDVAQQVQQAKELMLRTLEFAFYKQQDMNLKLVRIAGELFQGKNLDVTV</sequence>
<dbReference type="Proteomes" id="UP000093740">
    <property type="component" value="Chromosome"/>
</dbReference>